<proteinExistence type="predicted"/>
<evidence type="ECO:0000256" key="1">
    <source>
        <dbReference type="SAM" id="Phobius"/>
    </source>
</evidence>
<dbReference type="Proteomes" id="UP000265631">
    <property type="component" value="Unassembled WGS sequence"/>
</dbReference>
<keyword evidence="1" id="KW-0472">Membrane</keyword>
<evidence type="ECO:0000313" key="3">
    <source>
        <dbReference type="Proteomes" id="UP000265631"/>
    </source>
</evidence>
<organism evidence="2 3">
    <name type="scientific">Fusarium flagelliforme</name>
    <dbReference type="NCBI Taxonomy" id="2675880"/>
    <lineage>
        <taxon>Eukaryota</taxon>
        <taxon>Fungi</taxon>
        <taxon>Dikarya</taxon>
        <taxon>Ascomycota</taxon>
        <taxon>Pezizomycotina</taxon>
        <taxon>Sordariomycetes</taxon>
        <taxon>Hypocreomycetidae</taxon>
        <taxon>Hypocreales</taxon>
        <taxon>Nectriaceae</taxon>
        <taxon>Fusarium</taxon>
        <taxon>Fusarium incarnatum-equiseti species complex</taxon>
    </lineage>
</organism>
<name>A0A395M6V4_9HYPO</name>
<evidence type="ECO:0000313" key="2">
    <source>
        <dbReference type="EMBL" id="RFN43621.1"/>
    </source>
</evidence>
<keyword evidence="1" id="KW-1133">Transmembrane helix</keyword>
<dbReference type="InterPro" id="IPR046536">
    <property type="entry name" value="DUF6601"/>
</dbReference>
<feature type="transmembrane region" description="Helical" evidence="1">
    <location>
        <begin position="266"/>
        <end position="286"/>
    </location>
</feature>
<accession>A0A395M6V4</accession>
<dbReference type="STRING" id="2594813.A0A395M6V4"/>
<protein>
    <recommendedName>
        <fullName evidence="4">Subtilisin-like serine protease</fullName>
    </recommendedName>
</protein>
<dbReference type="PANTHER" id="PTHR34414">
    <property type="entry name" value="HET DOMAIN-CONTAINING PROTEIN-RELATED"/>
    <property type="match status" value="1"/>
</dbReference>
<keyword evidence="1" id="KW-0812">Transmembrane</keyword>
<dbReference type="EMBL" id="PXXK01000526">
    <property type="protein sequence ID" value="RFN43621.1"/>
    <property type="molecule type" value="Genomic_DNA"/>
</dbReference>
<dbReference type="PANTHER" id="PTHR34414:SF1">
    <property type="entry name" value="SUBTILISIN-LIKE SERINE PROTEASE"/>
    <property type="match status" value="1"/>
</dbReference>
<gene>
    <name evidence="2" type="ORF">FIE12Z_12140</name>
</gene>
<keyword evidence="3" id="KW-1185">Reference proteome</keyword>
<comment type="caution">
    <text evidence="2">The sequence shown here is derived from an EMBL/GenBank/DDBJ whole genome shotgun (WGS) entry which is preliminary data.</text>
</comment>
<feature type="transmembrane region" description="Helical" evidence="1">
    <location>
        <begin position="306"/>
        <end position="339"/>
    </location>
</feature>
<reference evidence="2 3" key="1">
    <citation type="journal article" date="2018" name="PLoS Pathog.">
        <title>Evolution of structural diversity of trichothecenes, a family of toxins produced by plant pathogenic and entomopathogenic fungi.</title>
        <authorList>
            <person name="Proctor R.H."/>
            <person name="McCormick S.P."/>
            <person name="Kim H.S."/>
            <person name="Cardoza R.E."/>
            <person name="Stanley A.M."/>
            <person name="Lindo L."/>
            <person name="Kelly A."/>
            <person name="Brown D.W."/>
            <person name="Lee T."/>
            <person name="Vaughan M.M."/>
            <person name="Alexander N.J."/>
            <person name="Busman M."/>
            <person name="Gutierrez S."/>
        </authorList>
    </citation>
    <scope>NUCLEOTIDE SEQUENCE [LARGE SCALE GENOMIC DNA]</scope>
    <source>
        <strain evidence="2 3">NRRL 13405</strain>
    </source>
</reference>
<evidence type="ECO:0008006" key="4">
    <source>
        <dbReference type="Google" id="ProtNLM"/>
    </source>
</evidence>
<dbReference type="AlphaFoldDB" id="A0A395M6V4"/>
<dbReference type="Pfam" id="PF20246">
    <property type="entry name" value="DUF6601"/>
    <property type="match status" value="1"/>
</dbReference>
<sequence>MPFVPFPPSCAPNQDKLKLHDDATTQGVPHKPGDEAGSITHVPGDPAISLSEDIRLHLSNHLETPLLDELYDKLWLVARKSGQNIDPLHTQKVKGRDIIPTEDARLHLIWHRNKIYIKPVPVFLLNHGFWATYLQPPARNPIPERSETPQQASQARPLAVDDSIAVGLLRSYALLVPSRLDFVLAKEAHLIPEDVKDWLQWSKFIMHFRCVADERVAKRYHYGQLRLSRLNWAVRIFRPEQTMTTWFYEIPHWSTVDYISKATIPLLFLFAVVSLDLSAMQVLLSVPTDDLWVSKMDESGLQKMRSAFWVVSITVVLGSAVILALLLGIPLIVFVREILWGCIKERERRAGVLNAQGA</sequence>